<organism evidence="2 3">
    <name type="scientific">Paenibacillus albus</name>
    <dbReference type="NCBI Taxonomy" id="2495582"/>
    <lineage>
        <taxon>Bacteria</taxon>
        <taxon>Bacillati</taxon>
        <taxon>Bacillota</taxon>
        <taxon>Bacilli</taxon>
        <taxon>Bacillales</taxon>
        <taxon>Paenibacillaceae</taxon>
        <taxon>Paenibacillus</taxon>
    </lineage>
</organism>
<dbReference type="PANTHER" id="PTHR46865:SF2">
    <property type="entry name" value="MONOOXYGENASE"/>
    <property type="match status" value="1"/>
</dbReference>
<keyword evidence="2" id="KW-0503">Monooxygenase</keyword>
<feature type="domain" description="FAD-binding" evidence="1">
    <location>
        <begin position="5"/>
        <end position="315"/>
    </location>
</feature>
<dbReference type="GO" id="GO:0071949">
    <property type="term" value="F:FAD binding"/>
    <property type="evidence" value="ECO:0007669"/>
    <property type="project" value="InterPro"/>
</dbReference>
<evidence type="ECO:0000313" key="2">
    <source>
        <dbReference type="EMBL" id="AZN40444.1"/>
    </source>
</evidence>
<protein>
    <submittedName>
        <fullName evidence="2">FAD-binding monooxygenase</fullName>
    </submittedName>
</protein>
<dbReference type="PRINTS" id="PR00420">
    <property type="entry name" value="RNGMNOXGNASE"/>
</dbReference>
<gene>
    <name evidence="2" type="ORF">EJC50_12860</name>
</gene>
<accession>A0A3Q8X4R1</accession>
<sequence length="379" mass="42657">MTKNILISGASFAGLSTAYWMKKLGYNVTIVEIADGLKRGGTPVNIRGNTIGIVKRMGLFDQIESNRITMEVMEFKNSDDVTLRSDYIQNESEEQAEDEYEIERNVLLNIMFEAVKDDVEIIFGDCIVSLTEESNAVDVVFKGGQTRSFDLVFGCDGIHSAVRKHWFGEETEFSHFLKTYFSITIVDKLLIRENTTQMYNEPGKAVFLNAYNNKTDIVLCFYSETEIPYDYRNEEQQRNIILNQVAGLGWRTPELLEEVQNSKTFYFDKLCQMKMPSWTKGRVALVGDAGYCASPAAGMGGSLAIDGAAALADAFHKCHGDFELAFQEYNKSFRPFIEEVQASAAKFGVEFLVPRTEEAIRERNSQPLPEIGDDQSPLA</sequence>
<dbReference type="Pfam" id="PF01494">
    <property type="entry name" value="FAD_binding_3"/>
    <property type="match status" value="1"/>
</dbReference>
<dbReference type="GO" id="GO:0004497">
    <property type="term" value="F:monooxygenase activity"/>
    <property type="evidence" value="ECO:0007669"/>
    <property type="project" value="UniProtKB-KW"/>
</dbReference>
<dbReference type="InterPro" id="IPR036188">
    <property type="entry name" value="FAD/NAD-bd_sf"/>
</dbReference>
<dbReference type="Gene3D" id="3.50.50.60">
    <property type="entry name" value="FAD/NAD(P)-binding domain"/>
    <property type="match status" value="1"/>
</dbReference>
<evidence type="ECO:0000259" key="1">
    <source>
        <dbReference type="Pfam" id="PF01494"/>
    </source>
</evidence>
<dbReference type="InterPro" id="IPR002938">
    <property type="entry name" value="FAD-bd"/>
</dbReference>
<reference evidence="3" key="1">
    <citation type="submission" date="2018-12" db="EMBL/GenBank/DDBJ databases">
        <title>Genome sequence of Peanibacillus sp.</title>
        <authorList>
            <person name="Subramani G."/>
            <person name="Srinivasan S."/>
            <person name="Kim M.K."/>
        </authorList>
    </citation>
    <scope>NUCLEOTIDE SEQUENCE [LARGE SCALE GENOMIC DNA]</scope>
    <source>
        <strain evidence="3">18JY67-1</strain>
    </source>
</reference>
<evidence type="ECO:0000313" key="3">
    <source>
        <dbReference type="Proteomes" id="UP000272528"/>
    </source>
</evidence>
<dbReference type="Proteomes" id="UP000272528">
    <property type="component" value="Chromosome"/>
</dbReference>
<dbReference type="PANTHER" id="PTHR46865">
    <property type="entry name" value="OXIDOREDUCTASE-RELATED"/>
    <property type="match status" value="1"/>
</dbReference>
<dbReference type="SUPFAM" id="SSF51905">
    <property type="entry name" value="FAD/NAD(P)-binding domain"/>
    <property type="match status" value="1"/>
</dbReference>
<keyword evidence="2" id="KW-0560">Oxidoreductase</keyword>
<dbReference type="EMBL" id="CP034437">
    <property type="protein sequence ID" value="AZN40444.1"/>
    <property type="molecule type" value="Genomic_DNA"/>
</dbReference>
<dbReference type="KEGG" id="palb:EJC50_12860"/>
<proteinExistence type="predicted"/>
<dbReference type="Gene3D" id="3.30.9.10">
    <property type="entry name" value="D-Amino Acid Oxidase, subunit A, domain 2"/>
    <property type="match status" value="1"/>
</dbReference>
<keyword evidence="3" id="KW-1185">Reference proteome</keyword>
<dbReference type="OrthoDB" id="9766816at2"/>
<dbReference type="AlphaFoldDB" id="A0A3Q8X4R1"/>
<dbReference type="RefSeq" id="WP_126015673.1">
    <property type="nucleotide sequence ID" value="NZ_CP034437.1"/>
</dbReference>
<name>A0A3Q8X4R1_9BACL</name>
<dbReference type="InterPro" id="IPR051704">
    <property type="entry name" value="FAD_aromatic-hydroxylase"/>
</dbReference>